<reference evidence="2" key="1">
    <citation type="submission" date="2016-10" db="EMBL/GenBank/DDBJ databases">
        <title>Sequence of Gallionella enrichment culture.</title>
        <authorList>
            <person name="Poehlein A."/>
            <person name="Muehling M."/>
            <person name="Daniel R."/>
        </authorList>
    </citation>
    <scope>NUCLEOTIDE SEQUENCE</scope>
</reference>
<gene>
    <name evidence="2" type="ORF">GALL_348950</name>
</gene>
<name>A0A1J5QTY0_9ZZZZ</name>
<dbReference type="GO" id="GO:0016226">
    <property type="term" value="P:iron-sulfur cluster assembly"/>
    <property type="evidence" value="ECO:0007669"/>
    <property type="project" value="TreeGrafter"/>
</dbReference>
<evidence type="ECO:0000256" key="1">
    <source>
        <dbReference type="SAM" id="MobiDB-lite"/>
    </source>
</evidence>
<dbReference type="SUPFAM" id="SSF82657">
    <property type="entry name" value="BolA-like"/>
    <property type="match status" value="1"/>
</dbReference>
<comment type="caution">
    <text evidence="2">The sequence shown here is derived from an EMBL/GenBank/DDBJ whole genome shotgun (WGS) entry which is preliminary data.</text>
</comment>
<dbReference type="PANTHER" id="PTHR46230:SF7">
    <property type="entry name" value="BOLA-LIKE PROTEIN 1"/>
    <property type="match status" value="1"/>
</dbReference>
<evidence type="ECO:0000313" key="2">
    <source>
        <dbReference type="EMBL" id="OIQ83308.1"/>
    </source>
</evidence>
<accession>A0A1J5QTY0</accession>
<sequence>MNRAERIAALLREALAPLQLHVRDDSARHLGHGGHDPLGSHFHVEMVSARFNGKSRLGKQRLVYDALASMFPGEIHSLTMHLLAPGEDRDPSEASVQARCRAQT</sequence>
<dbReference type="PIRSF" id="PIRSF003113">
    <property type="entry name" value="BolA"/>
    <property type="match status" value="1"/>
</dbReference>
<feature type="region of interest" description="Disordered" evidence="1">
    <location>
        <begin position="85"/>
        <end position="104"/>
    </location>
</feature>
<dbReference type="AlphaFoldDB" id="A0A1J5QTY0"/>
<dbReference type="EMBL" id="MLJW01000715">
    <property type="protein sequence ID" value="OIQ83308.1"/>
    <property type="molecule type" value="Genomic_DNA"/>
</dbReference>
<dbReference type="InterPro" id="IPR036065">
    <property type="entry name" value="BolA-like_sf"/>
</dbReference>
<organism evidence="2">
    <name type="scientific">mine drainage metagenome</name>
    <dbReference type="NCBI Taxonomy" id="410659"/>
    <lineage>
        <taxon>unclassified sequences</taxon>
        <taxon>metagenomes</taxon>
        <taxon>ecological metagenomes</taxon>
    </lineage>
</organism>
<protein>
    <submittedName>
        <fullName evidence="2">Transcriptional regulator BolA</fullName>
    </submittedName>
</protein>
<dbReference type="Pfam" id="PF01722">
    <property type="entry name" value="BolA"/>
    <property type="match status" value="1"/>
</dbReference>
<dbReference type="InterPro" id="IPR002634">
    <property type="entry name" value="BolA"/>
</dbReference>
<dbReference type="Gene3D" id="3.30.300.90">
    <property type="entry name" value="BolA-like"/>
    <property type="match status" value="1"/>
</dbReference>
<dbReference type="PANTHER" id="PTHR46230">
    <property type="match status" value="1"/>
</dbReference>
<proteinExistence type="predicted"/>